<dbReference type="AlphaFoldDB" id="A0A517RAV5"/>
<reference evidence="1 2" key="1">
    <citation type="submission" date="2019-02" db="EMBL/GenBank/DDBJ databases">
        <title>Deep-cultivation of Planctomycetes and their phenomic and genomic characterization uncovers novel biology.</title>
        <authorList>
            <person name="Wiegand S."/>
            <person name="Jogler M."/>
            <person name="Boedeker C."/>
            <person name="Pinto D."/>
            <person name="Vollmers J."/>
            <person name="Rivas-Marin E."/>
            <person name="Kohn T."/>
            <person name="Peeters S.H."/>
            <person name="Heuer A."/>
            <person name="Rast P."/>
            <person name="Oberbeckmann S."/>
            <person name="Bunk B."/>
            <person name="Jeske O."/>
            <person name="Meyerdierks A."/>
            <person name="Storesund J.E."/>
            <person name="Kallscheuer N."/>
            <person name="Luecker S."/>
            <person name="Lage O.M."/>
            <person name="Pohl T."/>
            <person name="Merkel B.J."/>
            <person name="Hornburger P."/>
            <person name="Mueller R.-W."/>
            <person name="Bruemmer F."/>
            <person name="Labrenz M."/>
            <person name="Spormann A.M."/>
            <person name="Op den Camp H."/>
            <person name="Overmann J."/>
            <person name="Amann R."/>
            <person name="Jetten M.S.M."/>
            <person name="Mascher T."/>
            <person name="Medema M.H."/>
            <person name="Devos D.P."/>
            <person name="Kaster A.-K."/>
            <person name="Ovreas L."/>
            <person name="Rohde M."/>
            <person name="Galperin M.Y."/>
            <person name="Jogler C."/>
        </authorList>
    </citation>
    <scope>NUCLEOTIDE SEQUENCE [LARGE SCALE GENOMIC DNA]</scope>
    <source>
        <strain evidence="1 2">Pan241w</strain>
    </source>
</reference>
<dbReference type="KEGG" id="gaz:Pan241w_10600"/>
<gene>
    <name evidence="1" type="ORF">Pan241w_10600</name>
</gene>
<dbReference type="Proteomes" id="UP000317171">
    <property type="component" value="Chromosome"/>
</dbReference>
<protein>
    <submittedName>
        <fullName evidence="1">Uncharacterized protein</fullName>
    </submittedName>
</protein>
<organism evidence="1 2">
    <name type="scientific">Gimesia alba</name>
    <dbReference type="NCBI Taxonomy" id="2527973"/>
    <lineage>
        <taxon>Bacteria</taxon>
        <taxon>Pseudomonadati</taxon>
        <taxon>Planctomycetota</taxon>
        <taxon>Planctomycetia</taxon>
        <taxon>Planctomycetales</taxon>
        <taxon>Planctomycetaceae</taxon>
        <taxon>Gimesia</taxon>
    </lineage>
</organism>
<dbReference type="EMBL" id="CP036269">
    <property type="protein sequence ID" value="QDT41001.1"/>
    <property type="molecule type" value="Genomic_DNA"/>
</dbReference>
<evidence type="ECO:0000313" key="2">
    <source>
        <dbReference type="Proteomes" id="UP000317171"/>
    </source>
</evidence>
<keyword evidence="2" id="KW-1185">Reference proteome</keyword>
<proteinExistence type="predicted"/>
<evidence type="ECO:0000313" key="1">
    <source>
        <dbReference type="EMBL" id="QDT41001.1"/>
    </source>
</evidence>
<sequence length="76" mass="8655">MGQPLRQHTGSPWLSDLFVFAATSCCLRQYRIASGTALNDLIIGWARMHIRAERSEQEVLVKRISCFIQRSTTCVE</sequence>
<name>A0A517RAV5_9PLAN</name>
<accession>A0A517RAV5</accession>